<dbReference type="InterPro" id="IPR024520">
    <property type="entry name" value="DUF3558"/>
</dbReference>
<evidence type="ECO:0000313" key="3">
    <source>
        <dbReference type="Proteomes" id="UP000520767"/>
    </source>
</evidence>
<dbReference type="AlphaFoldDB" id="A0A7W7VEG5"/>
<evidence type="ECO:0000313" key="2">
    <source>
        <dbReference type="EMBL" id="MBB4907212.1"/>
    </source>
</evidence>
<dbReference type="RefSeq" id="WP_184811317.1">
    <property type="nucleotide sequence ID" value="NZ_JACHJQ010000003.1"/>
</dbReference>
<protein>
    <recommendedName>
        <fullName evidence="4">DUF3558 domain-containing protein</fullName>
    </recommendedName>
</protein>
<organism evidence="2 3">
    <name type="scientific">Actinophytocola algeriensis</name>
    <dbReference type="NCBI Taxonomy" id="1768010"/>
    <lineage>
        <taxon>Bacteria</taxon>
        <taxon>Bacillati</taxon>
        <taxon>Actinomycetota</taxon>
        <taxon>Actinomycetes</taxon>
        <taxon>Pseudonocardiales</taxon>
        <taxon>Pseudonocardiaceae</taxon>
    </lineage>
</organism>
<reference evidence="2 3" key="1">
    <citation type="submission" date="2020-08" db="EMBL/GenBank/DDBJ databases">
        <title>Genomic Encyclopedia of Type Strains, Phase III (KMG-III): the genomes of soil and plant-associated and newly described type strains.</title>
        <authorList>
            <person name="Whitman W."/>
        </authorList>
    </citation>
    <scope>NUCLEOTIDE SEQUENCE [LARGE SCALE GENOMIC DNA]</scope>
    <source>
        <strain evidence="2 3">CECT 8960</strain>
    </source>
</reference>
<proteinExistence type="predicted"/>
<accession>A0A7W7VEG5</accession>
<evidence type="ECO:0008006" key="4">
    <source>
        <dbReference type="Google" id="ProtNLM"/>
    </source>
</evidence>
<feature type="region of interest" description="Disordered" evidence="1">
    <location>
        <begin position="17"/>
        <end position="51"/>
    </location>
</feature>
<comment type="caution">
    <text evidence="2">The sequence shown here is derived from an EMBL/GenBank/DDBJ whole genome shotgun (WGS) entry which is preliminary data.</text>
</comment>
<evidence type="ECO:0000256" key="1">
    <source>
        <dbReference type="SAM" id="MobiDB-lite"/>
    </source>
</evidence>
<dbReference type="EMBL" id="JACHJQ010000003">
    <property type="protein sequence ID" value="MBB4907212.1"/>
    <property type="molecule type" value="Genomic_DNA"/>
</dbReference>
<feature type="compositionally biased region" description="Low complexity" evidence="1">
    <location>
        <begin position="27"/>
        <end position="44"/>
    </location>
</feature>
<name>A0A7W7VEG5_9PSEU</name>
<sequence>MTAAVLGVATLGALVACDSATEGQPKPTETGSQSSETSSEPTTSESEEPEYSLARLCELLSSDEAEELGGSAEGEKGNSLRDGHAICTWENETSLMVGFQEGVTTANVDTGPSITNTPTEIDGLPAVQSLNTDTVVSCDVLVDLPSGRLVHATAGVLSAGEGKYDPCEVANQMANLIIPRVKDQ</sequence>
<gene>
    <name evidence="2" type="ORF">FHR82_003432</name>
</gene>
<dbReference type="Proteomes" id="UP000520767">
    <property type="component" value="Unassembled WGS sequence"/>
</dbReference>
<dbReference type="Pfam" id="PF12079">
    <property type="entry name" value="DUF3558"/>
    <property type="match status" value="1"/>
</dbReference>
<keyword evidence="3" id="KW-1185">Reference proteome</keyword>